<dbReference type="SUPFAM" id="SSF53098">
    <property type="entry name" value="Ribonuclease H-like"/>
    <property type="match status" value="1"/>
</dbReference>
<accession>A0A5N6LBE2</accession>
<dbReference type="AlphaFoldDB" id="A0A5N6LBE2"/>
<protein>
    <recommendedName>
        <fullName evidence="4">Integrase catalytic domain-containing protein</fullName>
    </recommendedName>
</protein>
<dbReference type="OrthoDB" id="1938465at2759"/>
<dbReference type="Proteomes" id="UP000326396">
    <property type="component" value="Unassembled WGS sequence"/>
</dbReference>
<dbReference type="EMBL" id="SZYD01002026">
    <property type="protein sequence ID" value="KAD0040247.1"/>
    <property type="molecule type" value="Genomic_DNA"/>
</dbReference>
<gene>
    <name evidence="2" type="ORF">E3N88_44887</name>
</gene>
<evidence type="ECO:0000313" key="2">
    <source>
        <dbReference type="EMBL" id="KAD0040247.1"/>
    </source>
</evidence>
<keyword evidence="3" id="KW-1185">Reference proteome</keyword>
<reference evidence="2 3" key="1">
    <citation type="submission" date="2019-05" db="EMBL/GenBank/DDBJ databases">
        <title>Mikania micrantha, genome provides insights into the molecular mechanism of rapid growth.</title>
        <authorList>
            <person name="Liu B."/>
        </authorList>
    </citation>
    <scope>NUCLEOTIDE SEQUENCE [LARGE SCALE GENOMIC DNA]</scope>
    <source>
        <strain evidence="2">NLD-2019</strain>
        <tissue evidence="2">Leaf</tissue>
    </source>
</reference>
<feature type="region of interest" description="Disordered" evidence="1">
    <location>
        <begin position="144"/>
        <end position="171"/>
    </location>
</feature>
<dbReference type="InterPro" id="IPR012337">
    <property type="entry name" value="RNaseH-like_sf"/>
</dbReference>
<evidence type="ECO:0008006" key="4">
    <source>
        <dbReference type="Google" id="ProtNLM"/>
    </source>
</evidence>
<name>A0A5N6LBE2_9ASTR</name>
<organism evidence="2 3">
    <name type="scientific">Mikania micrantha</name>
    <name type="common">bitter vine</name>
    <dbReference type="NCBI Taxonomy" id="192012"/>
    <lineage>
        <taxon>Eukaryota</taxon>
        <taxon>Viridiplantae</taxon>
        <taxon>Streptophyta</taxon>
        <taxon>Embryophyta</taxon>
        <taxon>Tracheophyta</taxon>
        <taxon>Spermatophyta</taxon>
        <taxon>Magnoliopsida</taxon>
        <taxon>eudicotyledons</taxon>
        <taxon>Gunneridae</taxon>
        <taxon>Pentapetalae</taxon>
        <taxon>asterids</taxon>
        <taxon>campanulids</taxon>
        <taxon>Asterales</taxon>
        <taxon>Asteraceae</taxon>
        <taxon>Asteroideae</taxon>
        <taxon>Heliantheae alliance</taxon>
        <taxon>Eupatorieae</taxon>
        <taxon>Mikania</taxon>
    </lineage>
</organism>
<evidence type="ECO:0000313" key="3">
    <source>
        <dbReference type="Proteomes" id="UP000326396"/>
    </source>
</evidence>
<proteinExistence type="predicted"/>
<evidence type="ECO:0000256" key="1">
    <source>
        <dbReference type="SAM" id="MobiDB-lite"/>
    </source>
</evidence>
<comment type="caution">
    <text evidence="2">The sequence shown here is derived from an EMBL/GenBank/DDBJ whole genome shotgun (WGS) entry which is preliminary data.</text>
</comment>
<sequence length="171" mass="18801">MVERQFQTKLKFVQTDWGGEFRPLSSFFSSHGVIHRLSCPRTNEQNGFLFHSDISATTSPQSATSSTSSVTPIPTTIASDQTSIFFLSPTSAPSITTSISPAPIQTYRRRHKLPTPTQSHQPPSTSTIHTPHVAHAICSRPANLRQYPPQTKPYNSSTFVTTTDSTPTEPT</sequence>
<feature type="compositionally biased region" description="Low complexity" evidence="1">
    <location>
        <begin position="156"/>
        <end position="171"/>
    </location>
</feature>